<dbReference type="Gene3D" id="2.60.120.10">
    <property type="entry name" value="Jelly Rolls"/>
    <property type="match status" value="1"/>
</dbReference>
<dbReference type="InterPro" id="IPR011051">
    <property type="entry name" value="RmlC_Cupin_sf"/>
</dbReference>
<reference evidence="1 2" key="1">
    <citation type="submission" date="2024-10" db="EMBL/GenBank/DDBJ databases">
        <title>The Natural Products Discovery Center: Release of the First 8490 Sequenced Strains for Exploring Actinobacteria Biosynthetic Diversity.</title>
        <authorList>
            <person name="Kalkreuter E."/>
            <person name="Kautsar S.A."/>
            <person name="Yang D."/>
            <person name="Bader C.D."/>
            <person name="Teijaro C.N."/>
            <person name="Fluegel L."/>
            <person name="Davis C.M."/>
            <person name="Simpson J.R."/>
            <person name="Lauterbach L."/>
            <person name="Steele A.D."/>
            <person name="Gui C."/>
            <person name="Meng S."/>
            <person name="Li G."/>
            <person name="Viehrig K."/>
            <person name="Ye F."/>
            <person name="Su P."/>
            <person name="Kiefer A.F."/>
            <person name="Nichols A."/>
            <person name="Cepeda A.J."/>
            <person name="Yan W."/>
            <person name="Fan B."/>
            <person name="Jiang Y."/>
            <person name="Adhikari A."/>
            <person name="Zheng C.-J."/>
            <person name="Schuster L."/>
            <person name="Cowan T.M."/>
            <person name="Smanski M.J."/>
            <person name="Chevrette M.G."/>
            <person name="De Carvalho L.P.S."/>
            <person name="Shen B."/>
        </authorList>
    </citation>
    <scope>NUCLEOTIDE SEQUENCE [LARGE SCALE GENOMIC DNA]</scope>
    <source>
        <strain evidence="1 2">NPDC007147</strain>
    </source>
</reference>
<comment type="caution">
    <text evidence="1">The sequence shown here is derived from an EMBL/GenBank/DDBJ whole genome shotgun (WGS) entry which is preliminary data.</text>
</comment>
<gene>
    <name evidence="1" type="ORF">ACFYNZ_12190</name>
</gene>
<dbReference type="SUPFAM" id="SSF51182">
    <property type="entry name" value="RmlC-like cupins"/>
    <property type="match status" value="1"/>
</dbReference>
<accession>A0ABW6KQX6</accession>
<organism evidence="1 2">
    <name type="scientific">Streptomyces kebangsaanensis</name>
    <dbReference type="NCBI Taxonomy" id="864058"/>
    <lineage>
        <taxon>Bacteria</taxon>
        <taxon>Bacillati</taxon>
        <taxon>Actinomycetota</taxon>
        <taxon>Actinomycetes</taxon>
        <taxon>Kitasatosporales</taxon>
        <taxon>Streptomycetaceae</taxon>
        <taxon>Streptomyces</taxon>
    </lineage>
</organism>
<proteinExistence type="predicted"/>
<sequence>MNAPGELTGNGEEILHLPDGELLTTVDGRTDRIAAGDTVIVDAGAPLAAENPAERTAASRATTSVGLRARLADGTPITPPWAD</sequence>
<evidence type="ECO:0000313" key="1">
    <source>
        <dbReference type="EMBL" id="MFE9170266.1"/>
    </source>
</evidence>
<evidence type="ECO:0008006" key="3">
    <source>
        <dbReference type="Google" id="ProtNLM"/>
    </source>
</evidence>
<evidence type="ECO:0000313" key="2">
    <source>
        <dbReference type="Proteomes" id="UP001601197"/>
    </source>
</evidence>
<protein>
    <recommendedName>
        <fullName evidence="3">Cupin domain-containing protein</fullName>
    </recommendedName>
</protein>
<dbReference type="RefSeq" id="WP_388346330.1">
    <property type="nucleotide sequence ID" value="NZ_JBIAFJ010000008.1"/>
</dbReference>
<dbReference type="Proteomes" id="UP001601197">
    <property type="component" value="Unassembled WGS sequence"/>
</dbReference>
<dbReference type="EMBL" id="JBIAFJ010000008">
    <property type="protein sequence ID" value="MFE9170266.1"/>
    <property type="molecule type" value="Genomic_DNA"/>
</dbReference>
<keyword evidence="2" id="KW-1185">Reference proteome</keyword>
<name>A0ABW6KQX6_9ACTN</name>
<dbReference type="InterPro" id="IPR014710">
    <property type="entry name" value="RmlC-like_jellyroll"/>
</dbReference>